<reference evidence="7 8" key="1">
    <citation type="submission" date="2019-02" db="EMBL/GenBank/DDBJ databases">
        <title>Halieaceae_genomes.</title>
        <authorList>
            <person name="Li S.-H."/>
        </authorList>
    </citation>
    <scope>NUCLEOTIDE SEQUENCE [LARGE SCALE GENOMIC DNA]</scope>
    <source>
        <strain evidence="7 8">JH123</strain>
    </source>
</reference>
<evidence type="ECO:0000259" key="6">
    <source>
        <dbReference type="PROSITE" id="PS51186"/>
    </source>
</evidence>
<dbReference type="PANTHER" id="PTHR43420:SF51">
    <property type="entry name" value="PEPTIDYL-LYSINE N-ACETYLTRANSFERASE YIAC"/>
    <property type="match status" value="1"/>
</dbReference>
<dbReference type="Proteomes" id="UP001317963">
    <property type="component" value="Chromosome"/>
</dbReference>
<comment type="function">
    <text evidence="5">Acetylates the N-terminal alanine of ribosomal protein bS18.</text>
</comment>
<accession>A0ABY6QB10</accession>
<comment type="subcellular location">
    <subcellularLocation>
        <location evidence="5">Cytoplasm</location>
    </subcellularLocation>
</comment>
<evidence type="ECO:0000256" key="5">
    <source>
        <dbReference type="RuleBase" id="RU363094"/>
    </source>
</evidence>
<dbReference type="PANTHER" id="PTHR43420">
    <property type="entry name" value="ACETYLTRANSFERASE"/>
    <property type="match status" value="1"/>
</dbReference>
<name>A0ABY6QB10_9GAMM</name>
<proteinExistence type="inferred from homology"/>
<keyword evidence="4" id="KW-0012">Acyltransferase</keyword>
<dbReference type="NCBIfam" id="TIGR01575">
    <property type="entry name" value="rimI"/>
    <property type="match status" value="1"/>
</dbReference>
<sequence length="154" mass="17083">MVSTFTDLTCRRLAPSDSAQLSLIYQQTDGPSLTFLQELTRKPSGAAWCVVSSNRLIAVIWLNVLGDEAEIIDFRVDTSVRQQGVGRFLLGETLRTLNVSGVKSVFLEVRDSNVAAITLYEHAGFATIGRREGYYATSQGREDALVMRHDSIKR</sequence>
<keyword evidence="8" id="KW-1185">Reference proteome</keyword>
<dbReference type="InterPro" id="IPR016181">
    <property type="entry name" value="Acyl_CoA_acyltransferase"/>
</dbReference>
<feature type="domain" description="N-acetyltransferase" evidence="6">
    <location>
        <begin position="8"/>
        <end position="152"/>
    </location>
</feature>
<comment type="similarity">
    <text evidence="1 5">Belongs to the acetyltransferase family. RimI subfamily.</text>
</comment>
<dbReference type="EC" id="2.3.1.266" evidence="5"/>
<evidence type="ECO:0000256" key="2">
    <source>
        <dbReference type="ARBA" id="ARBA00022490"/>
    </source>
</evidence>
<evidence type="ECO:0000313" key="7">
    <source>
        <dbReference type="EMBL" id="UZP75393.1"/>
    </source>
</evidence>
<dbReference type="PROSITE" id="PS51186">
    <property type="entry name" value="GNAT"/>
    <property type="match status" value="1"/>
</dbReference>
<evidence type="ECO:0000256" key="1">
    <source>
        <dbReference type="ARBA" id="ARBA00005395"/>
    </source>
</evidence>
<evidence type="ECO:0000256" key="4">
    <source>
        <dbReference type="ARBA" id="ARBA00023315"/>
    </source>
</evidence>
<dbReference type="InterPro" id="IPR006464">
    <property type="entry name" value="AcTrfase_RimI/Ard1"/>
</dbReference>
<comment type="catalytic activity">
    <reaction evidence="5">
        <text>N-terminal L-alanyl-[ribosomal protein bS18] + acetyl-CoA = N-terminal N(alpha)-acetyl-L-alanyl-[ribosomal protein bS18] + CoA + H(+)</text>
        <dbReference type="Rhea" id="RHEA:43756"/>
        <dbReference type="Rhea" id="RHEA-COMP:10676"/>
        <dbReference type="Rhea" id="RHEA-COMP:10677"/>
        <dbReference type="ChEBI" id="CHEBI:15378"/>
        <dbReference type="ChEBI" id="CHEBI:57287"/>
        <dbReference type="ChEBI" id="CHEBI:57288"/>
        <dbReference type="ChEBI" id="CHEBI:64718"/>
        <dbReference type="ChEBI" id="CHEBI:83683"/>
        <dbReference type="EC" id="2.3.1.266"/>
    </reaction>
</comment>
<keyword evidence="3" id="KW-0808">Transferase</keyword>
<dbReference type="InterPro" id="IPR050680">
    <property type="entry name" value="YpeA/RimI_acetyltransf"/>
</dbReference>
<dbReference type="Pfam" id="PF00583">
    <property type="entry name" value="Acetyltransf_1"/>
    <property type="match status" value="1"/>
</dbReference>
<organism evidence="7 8">
    <name type="scientific">Candidatus Paraluminiphilus aquimaris</name>
    <dbReference type="NCBI Taxonomy" id="2518994"/>
    <lineage>
        <taxon>Bacteria</taxon>
        <taxon>Pseudomonadati</taxon>
        <taxon>Pseudomonadota</taxon>
        <taxon>Gammaproteobacteria</taxon>
        <taxon>Cellvibrionales</taxon>
        <taxon>Halieaceae</taxon>
        <taxon>Candidatus Paraluminiphilus</taxon>
    </lineage>
</organism>
<dbReference type="EMBL" id="CP036501">
    <property type="protein sequence ID" value="UZP75393.1"/>
    <property type="molecule type" value="Genomic_DNA"/>
</dbReference>
<evidence type="ECO:0000256" key="3">
    <source>
        <dbReference type="ARBA" id="ARBA00022679"/>
    </source>
</evidence>
<protein>
    <recommendedName>
        <fullName evidence="5">[Ribosomal protein bS18]-alanine N-acetyltransferase</fullName>
        <ecNumber evidence="5">2.3.1.266</ecNumber>
    </recommendedName>
</protein>
<dbReference type="CDD" id="cd04301">
    <property type="entry name" value="NAT_SF"/>
    <property type="match status" value="1"/>
</dbReference>
<gene>
    <name evidence="7" type="primary">rimI</name>
    <name evidence="7" type="ORF">E0F26_11885</name>
</gene>
<dbReference type="Gene3D" id="3.40.630.30">
    <property type="match status" value="1"/>
</dbReference>
<keyword evidence="2 5" id="KW-0963">Cytoplasm</keyword>
<dbReference type="InterPro" id="IPR000182">
    <property type="entry name" value="GNAT_dom"/>
</dbReference>
<evidence type="ECO:0000313" key="8">
    <source>
        <dbReference type="Proteomes" id="UP001317963"/>
    </source>
</evidence>
<dbReference type="RefSeq" id="WP_279241880.1">
    <property type="nucleotide sequence ID" value="NZ_CP036501.1"/>
</dbReference>
<dbReference type="SUPFAM" id="SSF55729">
    <property type="entry name" value="Acyl-CoA N-acyltransferases (Nat)"/>
    <property type="match status" value="1"/>
</dbReference>